<evidence type="ECO:0000313" key="3">
    <source>
        <dbReference type="Proteomes" id="UP000241365"/>
    </source>
</evidence>
<reference evidence="2 3" key="1">
    <citation type="journal article" date="2016" name="Genome Announc.">
        <title>Complete Genome Sequence of a New Megavirus Family Member Isolated from an Inland Water Lake for the First Time in India.</title>
        <authorList>
            <person name="Chatterjee A."/>
            <person name="Ali F."/>
            <person name="Bange D."/>
            <person name="Kondabagil K."/>
        </authorList>
    </citation>
    <scope>NUCLEOTIDE SEQUENCE [LARGE SCALE GENOMIC DNA]</scope>
    <source>
        <strain evidence="2">1</strain>
    </source>
</reference>
<protein>
    <recommendedName>
        <fullName evidence="1">Calcineurin-like phosphoesterase domain-containing protein</fullName>
    </recommendedName>
</protein>
<dbReference type="Gene3D" id="3.60.21.10">
    <property type="match status" value="1"/>
</dbReference>
<sequence>MRILRYVSDLHLEMLKTIDIPEIMSLWNIKTDKNDENYLALVGDIGNPFQSNLCIFFEKINPIYDKIFYVPGNHEYYNINKSNLHSIEEFQKKISEICQQFNNIILMDNNCVDLGDITIIGSTLWSHIPDIKSNEIMCAINDYQYIKKYNNKNKLVSITTQDTNEWNIIAIDYITKQIELSTKPCIILTHHAPLFNDISKGLFLADHKYTYSPYNMAFHNDLKEIIKKPIILWIYGHTHHTSSFSYNNVIIATNQLGYNHELTGFNSIAYYDLDKIIIDDL</sequence>
<evidence type="ECO:0000259" key="1">
    <source>
        <dbReference type="Pfam" id="PF00149"/>
    </source>
</evidence>
<dbReference type="InterPro" id="IPR004843">
    <property type="entry name" value="Calcineurin-like_PHP"/>
</dbReference>
<dbReference type="PANTHER" id="PTHR37844:SF1">
    <property type="entry name" value="CALCINEURIN-LIKE PHOSPHOESTERASE DOMAIN-CONTAINING PROTEIN"/>
    <property type="match status" value="1"/>
</dbReference>
<dbReference type="EMBL" id="KU877344">
    <property type="protein sequence ID" value="ANB50726.1"/>
    <property type="molecule type" value="Genomic_DNA"/>
</dbReference>
<dbReference type="KEGG" id="vg:80513088"/>
<dbReference type="PANTHER" id="PTHR37844">
    <property type="entry name" value="SER/THR PROTEIN PHOSPHATASE SUPERFAMILY (AFU_ORTHOLOGUE AFUA_1G14840)"/>
    <property type="match status" value="1"/>
</dbReference>
<dbReference type="RefSeq" id="YP_010776477.1">
    <property type="nucleotide sequence ID" value="NC_075034.1"/>
</dbReference>
<dbReference type="GeneID" id="80513088"/>
<accession>A0A167RIL7</accession>
<keyword evidence="3" id="KW-1185">Reference proteome</keyword>
<name>A0A167RIL7_9VIRU</name>
<organism evidence="2 3">
    <name type="scientific">Powai lake megavirus</name>
    <dbReference type="NCBI Taxonomy" id="1842663"/>
    <lineage>
        <taxon>Viruses</taxon>
        <taxon>Varidnaviria</taxon>
        <taxon>Bamfordvirae</taxon>
        <taxon>Nucleocytoviricota</taxon>
        <taxon>Megaviricetes</taxon>
        <taxon>Imitervirales</taxon>
        <taxon>Mimiviridae</taxon>
        <taxon>Megamimivirinae</taxon>
        <taxon>Megavirus</taxon>
        <taxon>Megavirus powaiense</taxon>
    </lineage>
</organism>
<dbReference type="Proteomes" id="UP000241365">
    <property type="component" value="Segment"/>
</dbReference>
<dbReference type="Pfam" id="PF00149">
    <property type="entry name" value="Metallophos"/>
    <property type="match status" value="1"/>
</dbReference>
<feature type="domain" description="Calcineurin-like phosphoesterase" evidence="1">
    <location>
        <begin position="7"/>
        <end position="240"/>
    </location>
</feature>
<evidence type="ECO:0000313" key="2">
    <source>
        <dbReference type="EMBL" id="ANB50726.1"/>
    </source>
</evidence>
<dbReference type="InterPro" id="IPR029052">
    <property type="entry name" value="Metallo-depent_PP-like"/>
</dbReference>
<dbReference type="SUPFAM" id="SSF56300">
    <property type="entry name" value="Metallo-dependent phosphatases"/>
    <property type="match status" value="1"/>
</dbReference>
<proteinExistence type="predicted"/>
<dbReference type="GO" id="GO:0016787">
    <property type="term" value="F:hydrolase activity"/>
    <property type="evidence" value="ECO:0007669"/>
    <property type="project" value="InterPro"/>
</dbReference>